<dbReference type="AlphaFoldDB" id="A0A2P2JSY2"/>
<dbReference type="Pfam" id="PF12697">
    <property type="entry name" value="Abhydrolase_6"/>
    <property type="match status" value="1"/>
</dbReference>
<dbReference type="SUPFAM" id="SSF53474">
    <property type="entry name" value="alpha/beta-Hydrolases"/>
    <property type="match status" value="1"/>
</dbReference>
<protein>
    <submittedName>
        <fullName evidence="2">Uncharacterized protein MANES_13G094500</fullName>
    </submittedName>
</protein>
<dbReference type="PRINTS" id="PR00412">
    <property type="entry name" value="EPOXHYDRLASE"/>
</dbReference>
<evidence type="ECO:0000313" key="2">
    <source>
        <dbReference type="EMBL" id="MBW96582.1"/>
    </source>
</evidence>
<dbReference type="EMBL" id="GGEC01016099">
    <property type="protein sequence ID" value="MBW96582.1"/>
    <property type="molecule type" value="Transcribed_RNA"/>
</dbReference>
<dbReference type="PRINTS" id="PR00111">
    <property type="entry name" value="ABHYDROLASE"/>
</dbReference>
<feature type="domain" description="AB hydrolase-1" evidence="1">
    <location>
        <begin position="54"/>
        <end position="290"/>
    </location>
</feature>
<accession>A0A2P2JSY2</accession>
<dbReference type="InterPro" id="IPR000073">
    <property type="entry name" value="AB_hydrolase_1"/>
</dbReference>
<dbReference type="Gene3D" id="3.40.50.1820">
    <property type="entry name" value="alpha/beta hydrolase"/>
    <property type="match status" value="1"/>
</dbReference>
<dbReference type="PANTHER" id="PTHR43139">
    <property type="entry name" value="SI:DKEY-122A22.2"/>
    <property type="match status" value="1"/>
</dbReference>
<dbReference type="PANTHER" id="PTHR43139:SF25">
    <property type="entry name" value="ALPHA_BETA-HYDROLASES SUPERFAMILY PROTEIN"/>
    <property type="match status" value="1"/>
</dbReference>
<evidence type="ECO:0000259" key="1">
    <source>
        <dbReference type="Pfam" id="PF12697"/>
    </source>
</evidence>
<name>A0A2P2JSY2_RHIMU</name>
<organism evidence="2">
    <name type="scientific">Rhizophora mucronata</name>
    <name type="common">Asiatic mangrove</name>
    <dbReference type="NCBI Taxonomy" id="61149"/>
    <lineage>
        <taxon>Eukaryota</taxon>
        <taxon>Viridiplantae</taxon>
        <taxon>Streptophyta</taxon>
        <taxon>Embryophyta</taxon>
        <taxon>Tracheophyta</taxon>
        <taxon>Spermatophyta</taxon>
        <taxon>Magnoliopsida</taxon>
        <taxon>eudicotyledons</taxon>
        <taxon>Gunneridae</taxon>
        <taxon>Pentapetalae</taxon>
        <taxon>rosids</taxon>
        <taxon>fabids</taxon>
        <taxon>Malpighiales</taxon>
        <taxon>Rhizophoraceae</taxon>
        <taxon>Rhizophora</taxon>
    </lineage>
</organism>
<dbReference type="InterPro" id="IPR029058">
    <property type="entry name" value="AB_hydrolase_fold"/>
</dbReference>
<dbReference type="InterPro" id="IPR000639">
    <property type="entry name" value="Epox_hydrolase-like"/>
</dbReference>
<reference evidence="2" key="1">
    <citation type="submission" date="2018-02" db="EMBL/GenBank/DDBJ databases">
        <title>Rhizophora mucronata_Transcriptome.</title>
        <authorList>
            <person name="Meera S.P."/>
            <person name="Sreeshan A."/>
            <person name="Augustine A."/>
        </authorList>
    </citation>
    <scope>NUCLEOTIDE SEQUENCE</scope>
    <source>
        <tissue evidence="2">Leaf</tissue>
    </source>
</reference>
<sequence>MTKCFSFTATRDSCYRYSFARSGLKSCTTDLGGGGDTIMHCWVPRTHIKSKPSLVLIHGFGANAMWQFNEFISSLRSKFNLYVPDLLFFGDSYTTRPERSESFQAQCVMALMDAHGVGKMDVAGLSYGGFVAYSMAAQYKERVGRVVLACAGVSLEEKDMEEGVFRVKSVDEAVGILLPQTPDKVIQLLQLSFHKPPPKIPTCFANDFIEVMCTEYRQEKKELIQALHKDRKLSDLPRITQPTLLIWGDQDQIFPLELAHRLKRHIGENAELVIIKNVGHALNAEKPKELRKHLKSFLLTDTHPPPKQVYHASNISNAD</sequence>
<dbReference type="InterPro" id="IPR052370">
    <property type="entry name" value="Meta-cleavage_hydrolase"/>
</dbReference>
<proteinExistence type="predicted"/>
<dbReference type="GO" id="GO:0003824">
    <property type="term" value="F:catalytic activity"/>
    <property type="evidence" value="ECO:0007669"/>
    <property type="project" value="InterPro"/>
</dbReference>